<reference evidence="1 2" key="1">
    <citation type="submission" date="2016-06" db="EMBL/GenBank/DDBJ databases">
        <authorList>
            <person name="Kjaerup R.B."/>
            <person name="Dalgaard T.S."/>
            <person name="Juul-Madsen H.R."/>
        </authorList>
    </citation>
    <scope>NUCLEOTIDE SEQUENCE [LARGE SCALE GENOMIC DNA]</scope>
    <source>
        <strain evidence="1">2</strain>
    </source>
</reference>
<gene>
    <name evidence="1" type="ORF">PROAA_340031</name>
</gene>
<dbReference type="InterPro" id="IPR011335">
    <property type="entry name" value="Restrct_endonuc-II-like"/>
</dbReference>
<evidence type="ECO:0000313" key="2">
    <source>
        <dbReference type="Proteomes" id="UP000199600"/>
    </source>
</evidence>
<name>A0A1A8XXJ4_9RHOO</name>
<dbReference type="RefSeq" id="WP_186411700.1">
    <property type="nucleotide sequence ID" value="NZ_FLQY01000268.1"/>
</dbReference>
<evidence type="ECO:0000313" key="1">
    <source>
        <dbReference type="EMBL" id="SBT09714.1"/>
    </source>
</evidence>
<protein>
    <submittedName>
        <fullName evidence="1">Restriction endonuclease BglII</fullName>
    </submittedName>
</protein>
<dbReference type="Proteomes" id="UP000199600">
    <property type="component" value="Unassembled WGS sequence"/>
</dbReference>
<accession>A0A1A8XXJ4</accession>
<keyword evidence="1" id="KW-0378">Hydrolase</keyword>
<dbReference type="AlphaFoldDB" id="A0A1A8XXJ4"/>
<dbReference type="EMBL" id="FLQY01000268">
    <property type="protein sequence ID" value="SBT09714.1"/>
    <property type="molecule type" value="Genomic_DNA"/>
</dbReference>
<dbReference type="InterPro" id="IPR015278">
    <property type="entry name" value="BglII-like"/>
</dbReference>
<dbReference type="GO" id="GO:0009036">
    <property type="term" value="F:type II site-specific deoxyribonuclease activity"/>
    <property type="evidence" value="ECO:0007669"/>
    <property type="project" value="InterPro"/>
</dbReference>
<organism evidence="1 2">
    <name type="scientific">Candidatus Propionivibrio aalborgensis</name>
    <dbReference type="NCBI Taxonomy" id="1860101"/>
    <lineage>
        <taxon>Bacteria</taxon>
        <taxon>Pseudomonadati</taxon>
        <taxon>Pseudomonadota</taxon>
        <taxon>Betaproteobacteria</taxon>
        <taxon>Rhodocyclales</taxon>
        <taxon>Rhodocyclaceae</taxon>
        <taxon>Propionivibrio</taxon>
    </lineage>
</organism>
<keyword evidence="1" id="KW-0255">Endonuclease</keyword>
<dbReference type="GO" id="GO:0009307">
    <property type="term" value="P:DNA restriction-modification system"/>
    <property type="evidence" value="ECO:0007669"/>
    <property type="project" value="InterPro"/>
</dbReference>
<dbReference type="Pfam" id="PF09195">
    <property type="entry name" value="Endonuc-BglII"/>
    <property type="match status" value="1"/>
</dbReference>
<keyword evidence="2" id="KW-1185">Reference proteome</keyword>
<dbReference type="SUPFAM" id="SSF52980">
    <property type="entry name" value="Restriction endonuclease-like"/>
    <property type="match status" value="1"/>
</dbReference>
<proteinExistence type="predicted"/>
<sequence length="242" mass="27125">MFEKLKKRGYQILTLHHAEAILTHDMATAVTEIESVLEGASIPAEELVRGGGGEGELTQRLRRALNVEYGWKKHNFEIKKIVDGVEKESISHEIDHVKKFPAGTFALEIEWNNKDPFFDRDLENFKRLHADGVISIGGIITRGESLQDSMKEIVSAFAKKRGIDTLSDLQAYYAPTARQKQLIERAAISKASFHDGWANAFVSDKFGEATTHWRKLVDRVHRGVGNPCPLVLIGIPKNIVLV</sequence>
<keyword evidence="1" id="KW-0540">Nuclease</keyword>